<keyword evidence="2" id="KW-1185">Reference proteome</keyword>
<comment type="caution">
    <text evidence="1">The sequence shown here is derived from an EMBL/GenBank/DDBJ whole genome shotgun (WGS) entry which is preliminary data.</text>
</comment>
<evidence type="ECO:0000313" key="2">
    <source>
        <dbReference type="Proteomes" id="UP001148838"/>
    </source>
</evidence>
<gene>
    <name evidence="1" type="ORF">ANN_23750</name>
</gene>
<protein>
    <submittedName>
        <fullName evidence="1">Uncharacterized protein</fullName>
    </submittedName>
</protein>
<sequence length="145" mass="16070">MGGLCEGGNEPAGSLKAICKEVKFFFRNSLDTKTVQAIGEDDSASTTYENISSFTATLVIPPMMTRTELARKPSNSADSKNTVLKDIIQFAMHIVSPKRYEDIILGRKADSAFVCEEDIITETFRAERFNKRPTCRVTCIHISIA</sequence>
<dbReference type="EMBL" id="JAJSOF020000025">
    <property type="protein sequence ID" value="KAJ4435174.1"/>
    <property type="molecule type" value="Genomic_DNA"/>
</dbReference>
<evidence type="ECO:0000313" key="1">
    <source>
        <dbReference type="EMBL" id="KAJ4435174.1"/>
    </source>
</evidence>
<proteinExistence type="predicted"/>
<organism evidence="1 2">
    <name type="scientific">Periplaneta americana</name>
    <name type="common">American cockroach</name>
    <name type="synonym">Blatta americana</name>
    <dbReference type="NCBI Taxonomy" id="6978"/>
    <lineage>
        <taxon>Eukaryota</taxon>
        <taxon>Metazoa</taxon>
        <taxon>Ecdysozoa</taxon>
        <taxon>Arthropoda</taxon>
        <taxon>Hexapoda</taxon>
        <taxon>Insecta</taxon>
        <taxon>Pterygota</taxon>
        <taxon>Neoptera</taxon>
        <taxon>Polyneoptera</taxon>
        <taxon>Dictyoptera</taxon>
        <taxon>Blattodea</taxon>
        <taxon>Blattoidea</taxon>
        <taxon>Blattidae</taxon>
        <taxon>Blattinae</taxon>
        <taxon>Periplaneta</taxon>
    </lineage>
</organism>
<name>A0ABQ8SLZ2_PERAM</name>
<dbReference type="Proteomes" id="UP001148838">
    <property type="component" value="Unassembled WGS sequence"/>
</dbReference>
<accession>A0ABQ8SLZ2</accession>
<reference evidence="1 2" key="1">
    <citation type="journal article" date="2022" name="Allergy">
        <title>Genome assembly and annotation of Periplaneta americana reveal a comprehensive cockroach allergen profile.</title>
        <authorList>
            <person name="Wang L."/>
            <person name="Xiong Q."/>
            <person name="Saelim N."/>
            <person name="Wang L."/>
            <person name="Nong W."/>
            <person name="Wan A.T."/>
            <person name="Shi M."/>
            <person name="Liu X."/>
            <person name="Cao Q."/>
            <person name="Hui J.H.L."/>
            <person name="Sookrung N."/>
            <person name="Leung T.F."/>
            <person name="Tungtrongchitr A."/>
            <person name="Tsui S.K.W."/>
        </authorList>
    </citation>
    <scope>NUCLEOTIDE SEQUENCE [LARGE SCALE GENOMIC DNA]</scope>
    <source>
        <strain evidence="1">PWHHKU_190912</strain>
    </source>
</reference>